<evidence type="ECO:0000313" key="3">
    <source>
        <dbReference type="EMBL" id="KAJ1949025.1"/>
    </source>
</evidence>
<comment type="pathway">
    <text evidence="1">Protein modification; protein ubiquitination.</text>
</comment>
<dbReference type="InterPro" id="IPR036390">
    <property type="entry name" value="WH_DNA-bd_sf"/>
</dbReference>
<evidence type="ECO:0000256" key="1">
    <source>
        <dbReference type="RuleBase" id="RU366018"/>
    </source>
</evidence>
<keyword evidence="1" id="KW-0479">Metal-binding</keyword>
<reference evidence="3" key="1">
    <citation type="submission" date="2022-07" db="EMBL/GenBank/DDBJ databases">
        <title>Phylogenomic reconstructions and comparative analyses of Kickxellomycotina fungi.</title>
        <authorList>
            <person name="Reynolds N.K."/>
            <person name="Stajich J.E."/>
            <person name="Barry K."/>
            <person name="Grigoriev I.V."/>
            <person name="Crous P."/>
            <person name="Smith M.E."/>
        </authorList>
    </citation>
    <scope>NUCLEOTIDE SEQUENCE</scope>
    <source>
        <strain evidence="3">RSA 1196</strain>
    </source>
</reference>
<sequence>LKSGEERGGMNILSNNPEKLVLDFQPSDFRDITTLWGTTYPVLRYSVSDNYISFHHPLHWFLGQLLHCLEFLDPAKLATVGWQSFKELIWSFDDPLWEDGCPYKDRPEDGQDMGAILQANPDLQRKLLVIFDYPIRVCCLMSQIRSYLWVRNGHIAKSSAAHYCEICLRHNTYDLDVFLVQVAFTLFDPDHLLLTIIDRYELLDFFSEGYRPEKHPSYDPSQLLHMVELFLNLLVVCMSERSIVAGLTLKEQARRYIVHGTITQIAYTDLMRQIPDRMSELTIYDQIINQVANFRPPTSTNDIGYYQLKDDQLGEVDPYFIHYSRNKKAEAEQRLRQHAQAQKAAQGVEATTKSVFAHTPLLHINK</sequence>
<dbReference type="PANTHER" id="PTHR21497:SF24">
    <property type="entry name" value="E3 UBIQUITIN-PROTEIN LIGASE UBR1"/>
    <property type="match status" value="1"/>
</dbReference>
<comment type="similarity">
    <text evidence="1">Belongs to the E3 ubiquitin-protein ligase UBR1-like family.</text>
</comment>
<feature type="non-terminal residue" evidence="3">
    <location>
        <position position="1"/>
    </location>
</feature>
<dbReference type="InterPro" id="IPR055194">
    <property type="entry name" value="UBR1-like_WH"/>
</dbReference>
<dbReference type="GO" id="GO:0071596">
    <property type="term" value="P:ubiquitin-dependent protein catabolic process via the N-end rule pathway"/>
    <property type="evidence" value="ECO:0007669"/>
    <property type="project" value="UniProtKB-UniRule"/>
</dbReference>
<dbReference type="SUPFAM" id="SSF46785">
    <property type="entry name" value="Winged helix' DNA-binding domain"/>
    <property type="match status" value="1"/>
</dbReference>
<dbReference type="AlphaFoldDB" id="A0A9W8E3E7"/>
<dbReference type="Pfam" id="PF22960">
    <property type="entry name" value="WHD_UBR1"/>
    <property type="match status" value="1"/>
</dbReference>
<dbReference type="Gene3D" id="1.10.10.2670">
    <property type="entry name" value="E3 ubiquitin-protein ligase"/>
    <property type="match status" value="1"/>
</dbReference>
<keyword evidence="3" id="KW-0012">Acyltransferase</keyword>
<dbReference type="Proteomes" id="UP001150925">
    <property type="component" value="Unassembled WGS sequence"/>
</dbReference>
<keyword evidence="1" id="KW-0833">Ubl conjugation pathway</keyword>
<proteinExistence type="inferred from homology"/>
<evidence type="ECO:0000313" key="4">
    <source>
        <dbReference type="Proteomes" id="UP001150925"/>
    </source>
</evidence>
<comment type="catalytic activity">
    <reaction evidence="1">
        <text>S-ubiquitinyl-[E2 ubiquitin-conjugating enzyme]-L-cysteine + [acceptor protein]-L-lysine = [E2 ubiquitin-conjugating enzyme]-L-cysteine + N(6)-ubiquitinyl-[acceptor protein]-L-lysine.</text>
        <dbReference type="EC" id="2.3.2.27"/>
    </reaction>
</comment>
<accession>A0A9W8E3E7</accession>
<dbReference type="GO" id="GO:0061630">
    <property type="term" value="F:ubiquitin protein ligase activity"/>
    <property type="evidence" value="ECO:0007669"/>
    <property type="project" value="UniProtKB-UniRule"/>
</dbReference>
<organism evidence="3 4">
    <name type="scientific">Dispira parvispora</name>
    <dbReference type="NCBI Taxonomy" id="1520584"/>
    <lineage>
        <taxon>Eukaryota</taxon>
        <taxon>Fungi</taxon>
        <taxon>Fungi incertae sedis</taxon>
        <taxon>Zoopagomycota</taxon>
        <taxon>Kickxellomycotina</taxon>
        <taxon>Dimargaritomycetes</taxon>
        <taxon>Dimargaritales</taxon>
        <taxon>Dimargaritaceae</taxon>
        <taxon>Dispira</taxon>
    </lineage>
</organism>
<evidence type="ECO:0000259" key="2">
    <source>
        <dbReference type="Pfam" id="PF22960"/>
    </source>
</evidence>
<feature type="non-terminal residue" evidence="3">
    <location>
        <position position="366"/>
    </location>
</feature>
<dbReference type="EMBL" id="JANBPY010004144">
    <property type="protein sequence ID" value="KAJ1949025.1"/>
    <property type="molecule type" value="Genomic_DNA"/>
</dbReference>
<feature type="domain" description="E3 ubiquitin-protein ligase UBR1-like winged-helix" evidence="2">
    <location>
        <begin position="253"/>
        <end position="345"/>
    </location>
</feature>
<dbReference type="GO" id="GO:0000151">
    <property type="term" value="C:ubiquitin ligase complex"/>
    <property type="evidence" value="ECO:0007669"/>
    <property type="project" value="TreeGrafter"/>
</dbReference>
<name>A0A9W8E3E7_9FUNG</name>
<dbReference type="GO" id="GO:0016567">
    <property type="term" value="P:protein ubiquitination"/>
    <property type="evidence" value="ECO:0007669"/>
    <property type="project" value="UniProtKB-UniRule"/>
</dbReference>
<dbReference type="InterPro" id="IPR042065">
    <property type="entry name" value="E3_ELL-like"/>
</dbReference>
<protein>
    <recommendedName>
        <fullName evidence="1">E3 ubiquitin-protein ligase</fullName>
        <ecNumber evidence="1">2.3.2.27</ecNumber>
    </recommendedName>
</protein>
<dbReference type="GO" id="GO:0008270">
    <property type="term" value="F:zinc ion binding"/>
    <property type="evidence" value="ECO:0007669"/>
    <property type="project" value="UniProtKB-UniRule"/>
</dbReference>
<dbReference type="EC" id="2.3.2.27" evidence="1"/>
<dbReference type="OrthoDB" id="26387at2759"/>
<gene>
    <name evidence="3" type="primary">UBR1_2</name>
    <name evidence="3" type="ORF">IWQ62_006803</name>
</gene>
<keyword evidence="1" id="KW-0862">Zinc</keyword>
<comment type="function">
    <text evidence="1">Ubiquitin ligase protein which is a component of the N-end rule pathway. Recognizes and binds to proteins bearing specific N-terminal residues that are destabilizing according to the N-end rule, leading to their ubiquitination and subsequent degradation.</text>
</comment>
<dbReference type="GO" id="GO:0005737">
    <property type="term" value="C:cytoplasm"/>
    <property type="evidence" value="ECO:0007669"/>
    <property type="project" value="TreeGrafter"/>
</dbReference>
<dbReference type="InterPro" id="IPR039164">
    <property type="entry name" value="UBR1-like"/>
</dbReference>
<dbReference type="PANTHER" id="PTHR21497">
    <property type="entry name" value="UBIQUITIN LIGASE E3 ALPHA-RELATED"/>
    <property type="match status" value="1"/>
</dbReference>
<comment type="caution">
    <text evidence="3">The sequence shown here is derived from an EMBL/GenBank/DDBJ whole genome shotgun (WGS) entry which is preliminary data.</text>
</comment>
<keyword evidence="4" id="KW-1185">Reference proteome</keyword>
<keyword evidence="1" id="KW-0863">Zinc-finger</keyword>
<keyword evidence="1 3" id="KW-0808">Transferase</keyword>